<proteinExistence type="predicted"/>
<dbReference type="InterPro" id="IPR010836">
    <property type="entry name" value="SapC"/>
</dbReference>
<gene>
    <name evidence="1" type="ORF">SAMN05660443_1637</name>
</gene>
<dbReference type="RefSeq" id="WP_091961809.1">
    <property type="nucleotide sequence ID" value="NZ_FOLH01000003.1"/>
</dbReference>
<sequence>MAAVLFYQKITPLNKEEHRALHLQPFENDYSFARSTPVVPLAATEFFNASRHYPVLFSGEESSLVPVAVMGYSEQQNVFINDANQWQKNAYIPAFIRRYPFILANSNDQSQLTLCFDDSWKGFNEETGEPLFTEDKEQSEYLKRVLSFVEGVHQEMQRTRPFVTRLQELNLLEKRDLQVSRADGTHFLLRDFRVINEKVFMQQEDTVILEFHKKGWLPWVYAHLLSLSNLQTLGQ</sequence>
<name>A0A1I1GU96_9GAMM</name>
<dbReference type="STRING" id="1122252.SAMN05660443_1637"/>
<evidence type="ECO:0000313" key="2">
    <source>
        <dbReference type="Proteomes" id="UP000199058"/>
    </source>
</evidence>
<dbReference type="EMBL" id="FOLH01000003">
    <property type="protein sequence ID" value="SFC15254.1"/>
    <property type="molecule type" value="Genomic_DNA"/>
</dbReference>
<accession>A0A1I1GU96</accession>
<evidence type="ECO:0000313" key="1">
    <source>
        <dbReference type="EMBL" id="SFC15254.1"/>
    </source>
</evidence>
<dbReference type="Pfam" id="PF07277">
    <property type="entry name" value="SapC"/>
    <property type="match status" value="1"/>
</dbReference>
<dbReference type="OrthoDB" id="9806524at2"/>
<protein>
    <submittedName>
        <fullName evidence="1">SapC protein</fullName>
    </submittedName>
</protein>
<dbReference type="Proteomes" id="UP000199058">
    <property type="component" value="Unassembled WGS sequence"/>
</dbReference>
<dbReference type="AlphaFoldDB" id="A0A1I1GU96"/>
<reference evidence="1 2" key="1">
    <citation type="submission" date="2016-10" db="EMBL/GenBank/DDBJ databases">
        <authorList>
            <person name="de Groot N.N."/>
        </authorList>
    </citation>
    <scope>NUCLEOTIDE SEQUENCE [LARGE SCALE GENOMIC DNA]</scope>
    <source>
        <strain evidence="1 2">DSM 18438</strain>
    </source>
</reference>
<keyword evidence="2" id="KW-1185">Reference proteome</keyword>
<organism evidence="1 2">
    <name type="scientific">Marinospirillum celere</name>
    <dbReference type="NCBI Taxonomy" id="1122252"/>
    <lineage>
        <taxon>Bacteria</taxon>
        <taxon>Pseudomonadati</taxon>
        <taxon>Pseudomonadota</taxon>
        <taxon>Gammaproteobacteria</taxon>
        <taxon>Oceanospirillales</taxon>
        <taxon>Oceanospirillaceae</taxon>
        <taxon>Marinospirillum</taxon>
    </lineage>
</organism>